<name>A0AAP0C1C1_9ASPA</name>
<gene>
    <name evidence="2" type="ORF">KSP39_PZI002286</name>
</gene>
<protein>
    <recommendedName>
        <fullName evidence="1">CREG-like beta-barrel domain-containing protein</fullName>
    </recommendedName>
</protein>
<dbReference type="Gene3D" id="2.30.110.10">
    <property type="entry name" value="Electron Transport, Fmn-binding Protein, Chain A"/>
    <property type="match status" value="1"/>
</dbReference>
<dbReference type="AlphaFoldDB" id="A0AAP0C1C1"/>
<evidence type="ECO:0000313" key="3">
    <source>
        <dbReference type="Proteomes" id="UP001418222"/>
    </source>
</evidence>
<dbReference type="SUPFAM" id="SSF50475">
    <property type="entry name" value="FMN-binding split barrel"/>
    <property type="match status" value="1"/>
</dbReference>
<reference evidence="2 3" key="1">
    <citation type="journal article" date="2022" name="Nat. Plants">
        <title>Genomes of leafy and leafless Platanthera orchids illuminate the evolution of mycoheterotrophy.</title>
        <authorList>
            <person name="Li M.H."/>
            <person name="Liu K.W."/>
            <person name="Li Z."/>
            <person name="Lu H.C."/>
            <person name="Ye Q.L."/>
            <person name="Zhang D."/>
            <person name="Wang J.Y."/>
            <person name="Li Y.F."/>
            <person name="Zhong Z.M."/>
            <person name="Liu X."/>
            <person name="Yu X."/>
            <person name="Liu D.K."/>
            <person name="Tu X.D."/>
            <person name="Liu B."/>
            <person name="Hao Y."/>
            <person name="Liao X.Y."/>
            <person name="Jiang Y.T."/>
            <person name="Sun W.H."/>
            <person name="Chen J."/>
            <person name="Chen Y.Q."/>
            <person name="Ai Y."/>
            <person name="Zhai J.W."/>
            <person name="Wu S.S."/>
            <person name="Zhou Z."/>
            <person name="Hsiao Y.Y."/>
            <person name="Wu W.L."/>
            <person name="Chen Y.Y."/>
            <person name="Lin Y.F."/>
            <person name="Hsu J.L."/>
            <person name="Li C.Y."/>
            <person name="Wang Z.W."/>
            <person name="Zhao X."/>
            <person name="Zhong W.Y."/>
            <person name="Ma X.K."/>
            <person name="Ma L."/>
            <person name="Huang J."/>
            <person name="Chen G.Z."/>
            <person name="Huang M.Z."/>
            <person name="Huang L."/>
            <person name="Peng D.H."/>
            <person name="Luo Y.B."/>
            <person name="Zou S.Q."/>
            <person name="Chen S.P."/>
            <person name="Lan S."/>
            <person name="Tsai W.C."/>
            <person name="Van de Peer Y."/>
            <person name="Liu Z.J."/>
        </authorList>
    </citation>
    <scope>NUCLEOTIDE SEQUENCE [LARGE SCALE GENOMIC DNA]</scope>
    <source>
        <strain evidence="2">Lor287</strain>
    </source>
</reference>
<dbReference type="Pfam" id="PF13883">
    <property type="entry name" value="CREG_beta-barrel"/>
    <property type="match status" value="1"/>
</dbReference>
<dbReference type="InterPro" id="IPR055343">
    <property type="entry name" value="CREG_beta-barrel"/>
</dbReference>
<proteinExistence type="predicted"/>
<sequence length="364" mass="39924">MTSKLLPPSLVHDLQNSRPFQDGPGRLLINADGGGGLPLLAVGVGADSPAVEAGLFEVFFLQKAAAPRLPPLEQVRTVLDNNVRGALSTFSKEYEGYPSGSMVDFACDHDGSPILAVSSLAIHSKNLIANPKCSLLVAKDPEDQNDIVITLFGDAVYVLENDREAARTAYLRRHPDAFWVDFGDFRFIQIKPKCIHYVSGVATALLGSGDLRKRRFRAAGGDNISLFLEPNYMNLDFATVTPLEVQQAAALSPRPVPPVEMTCMTRPSVSSFNFNSEYSCLNPQDITFWRRCRGLAPPISESRAHPNTHLSNFLEICDTFKINGVTDDAIRLRLFPFSLRTKAKQWLGNTEPNPRDAGHSSNPS</sequence>
<dbReference type="PANTHER" id="PTHR13343:SF24">
    <property type="entry name" value="OS07G0573800 PROTEIN"/>
    <property type="match status" value="1"/>
</dbReference>
<accession>A0AAP0C1C1</accession>
<comment type="caution">
    <text evidence="2">The sequence shown here is derived from an EMBL/GenBank/DDBJ whole genome shotgun (WGS) entry which is preliminary data.</text>
</comment>
<organism evidence="2 3">
    <name type="scientific">Platanthera zijinensis</name>
    <dbReference type="NCBI Taxonomy" id="2320716"/>
    <lineage>
        <taxon>Eukaryota</taxon>
        <taxon>Viridiplantae</taxon>
        <taxon>Streptophyta</taxon>
        <taxon>Embryophyta</taxon>
        <taxon>Tracheophyta</taxon>
        <taxon>Spermatophyta</taxon>
        <taxon>Magnoliopsida</taxon>
        <taxon>Liliopsida</taxon>
        <taxon>Asparagales</taxon>
        <taxon>Orchidaceae</taxon>
        <taxon>Orchidoideae</taxon>
        <taxon>Orchideae</taxon>
        <taxon>Orchidinae</taxon>
        <taxon>Platanthera</taxon>
    </lineage>
</organism>
<evidence type="ECO:0000313" key="2">
    <source>
        <dbReference type="EMBL" id="KAK8954882.1"/>
    </source>
</evidence>
<dbReference type="PANTHER" id="PTHR13343">
    <property type="entry name" value="CREG1 PROTEIN"/>
    <property type="match status" value="1"/>
</dbReference>
<dbReference type="GO" id="GO:0005737">
    <property type="term" value="C:cytoplasm"/>
    <property type="evidence" value="ECO:0007669"/>
    <property type="project" value="UniProtKB-ARBA"/>
</dbReference>
<dbReference type="Proteomes" id="UP001418222">
    <property type="component" value="Unassembled WGS sequence"/>
</dbReference>
<keyword evidence="3" id="KW-1185">Reference proteome</keyword>
<feature type="domain" description="CREG-like beta-barrel" evidence="1">
    <location>
        <begin position="75"/>
        <end position="200"/>
    </location>
</feature>
<dbReference type="EMBL" id="JBBWWQ010000002">
    <property type="protein sequence ID" value="KAK8954882.1"/>
    <property type="molecule type" value="Genomic_DNA"/>
</dbReference>
<evidence type="ECO:0000259" key="1">
    <source>
        <dbReference type="Pfam" id="PF13883"/>
    </source>
</evidence>
<dbReference type="InterPro" id="IPR012349">
    <property type="entry name" value="Split_barrel_FMN-bd"/>
</dbReference>